<dbReference type="Pfam" id="PF01321">
    <property type="entry name" value="Creatinase_N"/>
    <property type="match status" value="1"/>
</dbReference>
<dbReference type="InterPro" id="IPR000994">
    <property type="entry name" value="Pept_M24"/>
</dbReference>
<dbReference type="PANTHER" id="PTHR43763">
    <property type="entry name" value="XAA-PRO AMINOPEPTIDASE 1"/>
    <property type="match status" value="1"/>
</dbReference>
<dbReference type="AlphaFoldDB" id="A0AA38UNF0"/>
<dbReference type="InterPro" id="IPR032416">
    <property type="entry name" value="Peptidase_M24_C"/>
</dbReference>
<dbReference type="GO" id="GO:0046872">
    <property type="term" value="F:metal ion binding"/>
    <property type="evidence" value="ECO:0007669"/>
    <property type="project" value="UniProtKB-KW"/>
</dbReference>
<evidence type="ECO:0000256" key="5">
    <source>
        <dbReference type="ARBA" id="ARBA00023211"/>
    </source>
</evidence>
<dbReference type="InterPro" id="IPR029149">
    <property type="entry name" value="Creatin/AminoP/Spt16_N"/>
</dbReference>
<dbReference type="Pfam" id="PF16188">
    <property type="entry name" value="Peptidase_M24_C"/>
    <property type="match status" value="1"/>
</dbReference>
<protein>
    <submittedName>
        <fullName evidence="9">Xaa-Pro aminopeptidase P</fullName>
    </submittedName>
</protein>
<dbReference type="EMBL" id="MU802181">
    <property type="protein sequence ID" value="KAJ3980515.1"/>
    <property type="molecule type" value="Genomic_DNA"/>
</dbReference>
<evidence type="ECO:0000313" key="9">
    <source>
        <dbReference type="EMBL" id="KAJ3980515.1"/>
    </source>
</evidence>
<dbReference type="InterPro" id="IPR033740">
    <property type="entry name" value="Pept_M24B"/>
</dbReference>
<dbReference type="InterPro" id="IPR050422">
    <property type="entry name" value="X-Pro_aminopeptidase_P"/>
</dbReference>
<proteinExistence type="inferred from homology"/>
<dbReference type="Pfam" id="PF16189">
    <property type="entry name" value="Creatinase_N_2"/>
    <property type="match status" value="1"/>
</dbReference>
<feature type="domain" description="Peptidase M24 C-terminal" evidence="8">
    <location>
        <begin position="610"/>
        <end position="672"/>
    </location>
</feature>
<dbReference type="GO" id="GO:0070006">
    <property type="term" value="F:metalloaminopeptidase activity"/>
    <property type="evidence" value="ECO:0007669"/>
    <property type="project" value="InterPro"/>
</dbReference>
<evidence type="ECO:0000313" key="10">
    <source>
        <dbReference type="Proteomes" id="UP001163850"/>
    </source>
</evidence>
<comment type="caution">
    <text evidence="9">The sequence shown here is derived from an EMBL/GenBank/DDBJ whole genome shotgun (WGS) entry which is preliminary data.</text>
</comment>
<keyword evidence="3" id="KW-0479">Metal-binding</keyword>
<evidence type="ECO:0000256" key="4">
    <source>
        <dbReference type="ARBA" id="ARBA00022801"/>
    </source>
</evidence>
<keyword evidence="9" id="KW-0031">Aminopeptidase</keyword>
<dbReference type="InterPro" id="IPR000587">
    <property type="entry name" value="Creatinase_N"/>
</dbReference>
<evidence type="ECO:0000256" key="3">
    <source>
        <dbReference type="ARBA" id="ARBA00022723"/>
    </source>
</evidence>
<dbReference type="Proteomes" id="UP001163850">
    <property type="component" value="Unassembled WGS sequence"/>
</dbReference>
<keyword evidence="9" id="KW-0645">Protease</keyword>
<evidence type="ECO:0000256" key="2">
    <source>
        <dbReference type="ARBA" id="ARBA00008766"/>
    </source>
</evidence>
<gene>
    <name evidence="9" type="ORF">F5890DRAFT_1541053</name>
</gene>
<dbReference type="FunFam" id="3.40.350.10:FF:000003">
    <property type="entry name" value="Xaa-pro aminopeptidase P"/>
    <property type="match status" value="1"/>
</dbReference>
<dbReference type="PANTHER" id="PTHR43763:SF6">
    <property type="entry name" value="XAA-PRO AMINOPEPTIDASE 1"/>
    <property type="match status" value="1"/>
</dbReference>
<dbReference type="InterPro" id="IPR036005">
    <property type="entry name" value="Creatinase/aminopeptidase-like"/>
</dbReference>
<dbReference type="SUPFAM" id="SSF55920">
    <property type="entry name" value="Creatinase/aminopeptidase"/>
    <property type="match status" value="1"/>
</dbReference>
<dbReference type="SUPFAM" id="SSF53092">
    <property type="entry name" value="Creatinase/prolidase N-terminal domain"/>
    <property type="match status" value="1"/>
</dbReference>
<organism evidence="9 10">
    <name type="scientific">Lentinula detonsa</name>
    <dbReference type="NCBI Taxonomy" id="2804962"/>
    <lineage>
        <taxon>Eukaryota</taxon>
        <taxon>Fungi</taxon>
        <taxon>Dikarya</taxon>
        <taxon>Basidiomycota</taxon>
        <taxon>Agaricomycotina</taxon>
        <taxon>Agaricomycetes</taxon>
        <taxon>Agaricomycetidae</taxon>
        <taxon>Agaricales</taxon>
        <taxon>Marasmiineae</taxon>
        <taxon>Omphalotaceae</taxon>
        <taxon>Lentinula</taxon>
    </lineage>
</organism>
<dbReference type="GO" id="GO:0005737">
    <property type="term" value="C:cytoplasm"/>
    <property type="evidence" value="ECO:0007669"/>
    <property type="project" value="UniProtKB-ARBA"/>
</dbReference>
<evidence type="ECO:0000259" key="8">
    <source>
        <dbReference type="Pfam" id="PF16188"/>
    </source>
</evidence>
<accession>A0AA38UNF0</accession>
<dbReference type="CDD" id="cd01085">
    <property type="entry name" value="APP"/>
    <property type="match status" value="1"/>
</dbReference>
<comment type="similarity">
    <text evidence="2">Belongs to the peptidase M24B family.</text>
</comment>
<evidence type="ECO:0000259" key="6">
    <source>
        <dbReference type="Pfam" id="PF00557"/>
    </source>
</evidence>
<dbReference type="Gene3D" id="3.90.230.10">
    <property type="entry name" value="Creatinase/methionine aminopeptidase superfamily"/>
    <property type="match status" value="1"/>
</dbReference>
<keyword evidence="5" id="KW-0464">Manganese</keyword>
<reference evidence="9" key="1">
    <citation type="submission" date="2022-08" db="EMBL/GenBank/DDBJ databases">
        <authorList>
            <consortium name="DOE Joint Genome Institute"/>
            <person name="Min B."/>
            <person name="Riley R."/>
            <person name="Sierra-Patev S."/>
            <person name="Naranjo-Ortiz M."/>
            <person name="Looney B."/>
            <person name="Konkel Z."/>
            <person name="Slot J.C."/>
            <person name="Sakamoto Y."/>
            <person name="Steenwyk J.L."/>
            <person name="Rokas A."/>
            <person name="Carro J."/>
            <person name="Camarero S."/>
            <person name="Ferreira P."/>
            <person name="Molpeceres G."/>
            <person name="Ruiz-Duenas F.J."/>
            <person name="Serrano A."/>
            <person name="Henrissat B."/>
            <person name="Drula E."/>
            <person name="Hughes K.W."/>
            <person name="Mata J.L."/>
            <person name="Ishikawa N.K."/>
            <person name="Vargas-Isla R."/>
            <person name="Ushijima S."/>
            <person name="Smith C.A."/>
            <person name="Ahrendt S."/>
            <person name="Andreopoulos W."/>
            <person name="He G."/>
            <person name="Labutti K."/>
            <person name="Lipzen A."/>
            <person name="Ng V."/>
            <person name="Sandor L."/>
            <person name="Barry K."/>
            <person name="Martinez A.T."/>
            <person name="Xiao Y."/>
            <person name="Gibbons J.G."/>
            <person name="Terashima K."/>
            <person name="Hibbett D.S."/>
            <person name="Grigoriev I.V."/>
        </authorList>
    </citation>
    <scope>NUCLEOTIDE SEQUENCE</scope>
    <source>
        <strain evidence="9">TFB7829</strain>
    </source>
</reference>
<keyword evidence="4" id="KW-0378">Hydrolase</keyword>
<evidence type="ECO:0000259" key="7">
    <source>
        <dbReference type="Pfam" id="PF01321"/>
    </source>
</evidence>
<name>A0AA38UNF0_9AGAR</name>
<dbReference type="FunFam" id="3.90.230.10:FF:000007">
    <property type="entry name" value="Xaa-Pro aminopeptidase P"/>
    <property type="match status" value="1"/>
</dbReference>
<dbReference type="Pfam" id="PF00557">
    <property type="entry name" value="Peptidase_M24"/>
    <property type="match status" value="1"/>
</dbReference>
<comment type="cofactor">
    <cofactor evidence="1">
        <name>Mn(2+)</name>
        <dbReference type="ChEBI" id="CHEBI:29035"/>
    </cofactor>
</comment>
<sequence length="672" mass="75629">MTFFYRSLLHPLIPSWRTFSIPRVRYRIRTLTSSAQDIMTVSTSERLAQLRELMRKPENNVDAYVVPSEDQHGSEYIASCDERRAWISGFNGSAGCAIITMDKALMFTDGRYFLQASEQMDQNWELMKQGLPGIPTWQDYLTTNLPASARIGIDPTLITEKDFKLLSSSKESEKPEVQDTNTLVPITTNLVDVIWASDRPPRPKNAVVPLEEEYSGESVASKLHRLASAVSSNTPKPRALVLTALDDIAWLFNLRGSDIAYNPVFFSYAVVHFHSLEESYNSKNPHAVLFLQRNAIEHGDLKSVLGPQIEIRPYEDIWEYLKDLGNQLRSISAEKSQEKLVLIPDKASFAVAQAVGEDIINALPSPITVLKAIKNSTELEGFRQSHIRDGIALARYFSWLEEKLTEEGIKLTEWEGAEQLEKFRSELPLFKGLSFDTISSTGPNGAIIHYSPDPKDCAVIERDQIYLCDSGAQFLDGTTDVTRTWHFGTPTDEEKRTATRVLQGHIAIDSAIFPNGTTGYIIDSWARKALWKDGLDFRHGTGHGVGHYLNVHEGPHGIGTRITSNASPLKAGMIVTNEPGYYADGKYGVRIENVLIIKEVETPWNFGDKGFLGFECVTMCPIQTKLVDQNLISIDEKLWLNDYNGKVWEKISPLLKNDERALKWLEKECQPI</sequence>
<feature type="domain" description="Creatinase N-terminal" evidence="7">
    <location>
        <begin position="46"/>
        <end position="172"/>
    </location>
</feature>
<evidence type="ECO:0000256" key="1">
    <source>
        <dbReference type="ARBA" id="ARBA00001936"/>
    </source>
</evidence>
<feature type="domain" description="Peptidase M24" evidence="6">
    <location>
        <begin position="381"/>
        <end position="599"/>
    </location>
</feature>
<dbReference type="Gene3D" id="3.40.350.10">
    <property type="entry name" value="Creatinase/prolidase N-terminal domain"/>
    <property type="match status" value="2"/>
</dbReference>